<sequence length="106" mass="11882">MIIEDKAGIKDQVIEKLKTVYDPEIPVDVYELGLIYELHTFPEGIVKVVMTLTAPACPAADQILQDVQAAVASVDDVKEVRVEISFDPPWDREMMSEDAKLELGFF</sequence>
<dbReference type="AlphaFoldDB" id="A0A2U2PGD0"/>
<feature type="domain" description="MIP18 family-like" evidence="1">
    <location>
        <begin position="10"/>
        <end position="82"/>
    </location>
</feature>
<dbReference type="EMBL" id="QEAS01000009">
    <property type="protein sequence ID" value="PWG80384.1"/>
    <property type="molecule type" value="Genomic_DNA"/>
</dbReference>
<dbReference type="PANTHER" id="PTHR42831">
    <property type="entry name" value="FE-S PROTEIN MATURATION AUXILIARY FACTOR YITW"/>
    <property type="match status" value="1"/>
</dbReference>
<dbReference type="SUPFAM" id="SSF117916">
    <property type="entry name" value="Fe-S cluster assembly (FSCA) domain-like"/>
    <property type="match status" value="1"/>
</dbReference>
<dbReference type="Gene3D" id="3.30.300.130">
    <property type="entry name" value="Fe-S cluster assembly (FSCA)"/>
    <property type="match status" value="1"/>
</dbReference>
<comment type="caution">
    <text evidence="2">The sequence shown here is derived from an EMBL/GenBank/DDBJ whole genome shotgun (WGS) entry which is preliminary data.</text>
</comment>
<accession>A0A2U2PGD0</accession>
<reference evidence="2 3" key="1">
    <citation type="submission" date="2018-04" db="EMBL/GenBank/DDBJ databases">
        <title>Pedobacter chongqingensis sp. nov., isolated from a rottenly hemp rope.</title>
        <authorList>
            <person name="Cai Y."/>
        </authorList>
    </citation>
    <scope>NUCLEOTIDE SEQUENCE [LARGE SCALE GENOMIC DNA]</scope>
    <source>
        <strain evidence="2 3">FJ4-8</strain>
    </source>
</reference>
<dbReference type="OrthoDB" id="9805360at2"/>
<dbReference type="RefSeq" id="WP_109416091.1">
    <property type="nucleotide sequence ID" value="NZ_QEAS01000009.1"/>
</dbReference>
<evidence type="ECO:0000313" key="3">
    <source>
        <dbReference type="Proteomes" id="UP000245647"/>
    </source>
</evidence>
<name>A0A2U2PGD0_9SPHI</name>
<gene>
    <name evidence="2" type="ORF">DDR33_12305</name>
</gene>
<protein>
    <submittedName>
        <fullName evidence="2">FeS assembly SUF system protein</fullName>
    </submittedName>
</protein>
<evidence type="ECO:0000259" key="1">
    <source>
        <dbReference type="Pfam" id="PF01883"/>
    </source>
</evidence>
<dbReference type="InterPro" id="IPR052339">
    <property type="entry name" value="Fe-S_Maturation_MIP18"/>
</dbReference>
<dbReference type="PANTHER" id="PTHR42831:SF1">
    <property type="entry name" value="FE-S PROTEIN MATURATION AUXILIARY FACTOR YITW"/>
    <property type="match status" value="1"/>
</dbReference>
<dbReference type="Pfam" id="PF01883">
    <property type="entry name" value="FeS_assembly_P"/>
    <property type="match status" value="1"/>
</dbReference>
<proteinExistence type="predicted"/>
<organism evidence="2 3">
    <name type="scientific">Pararcticibacter amylolyticus</name>
    <dbReference type="NCBI Taxonomy" id="2173175"/>
    <lineage>
        <taxon>Bacteria</taxon>
        <taxon>Pseudomonadati</taxon>
        <taxon>Bacteroidota</taxon>
        <taxon>Sphingobacteriia</taxon>
        <taxon>Sphingobacteriales</taxon>
        <taxon>Sphingobacteriaceae</taxon>
        <taxon>Pararcticibacter</taxon>
    </lineage>
</organism>
<evidence type="ECO:0000313" key="2">
    <source>
        <dbReference type="EMBL" id="PWG80384.1"/>
    </source>
</evidence>
<dbReference type="InterPro" id="IPR034904">
    <property type="entry name" value="FSCA_dom_sf"/>
</dbReference>
<dbReference type="InterPro" id="IPR002744">
    <property type="entry name" value="MIP18-like"/>
</dbReference>
<dbReference type="Proteomes" id="UP000245647">
    <property type="component" value="Unassembled WGS sequence"/>
</dbReference>
<keyword evidence="3" id="KW-1185">Reference proteome</keyword>